<organism evidence="1 2">
    <name type="scientific">Actinomycetospora endophytica</name>
    <dbReference type="NCBI Taxonomy" id="2291215"/>
    <lineage>
        <taxon>Bacteria</taxon>
        <taxon>Bacillati</taxon>
        <taxon>Actinomycetota</taxon>
        <taxon>Actinomycetes</taxon>
        <taxon>Pseudonocardiales</taxon>
        <taxon>Pseudonocardiaceae</taxon>
        <taxon>Actinomycetospora</taxon>
    </lineage>
</organism>
<dbReference type="EMBL" id="JAJNDB010000002">
    <property type="protein sequence ID" value="MCD2194083.1"/>
    <property type="molecule type" value="Genomic_DNA"/>
</dbReference>
<sequence length="116" mass="12766">MTTPIARDIERAAENIRAANHATMRCPLDGPDTYSAVGNLAELLGRLPQVLDYLARSLRRADPAEHYDDRGHDPAHTLDHADADLVDARHQAGALIDHLTAAHNHLGHLGRWLSED</sequence>
<accession>A0ABS8P7W7</accession>
<evidence type="ECO:0000313" key="1">
    <source>
        <dbReference type="EMBL" id="MCD2194083.1"/>
    </source>
</evidence>
<evidence type="ECO:0000313" key="2">
    <source>
        <dbReference type="Proteomes" id="UP001199469"/>
    </source>
</evidence>
<comment type="caution">
    <text evidence="1">The sequence shown here is derived from an EMBL/GenBank/DDBJ whole genome shotgun (WGS) entry which is preliminary data.</text>
</comment>
<dbReference type="RefSeq" id="WP_230733656.1">
    <property type="nucleotide sequence ID" value="NZ_JAJNDB010000002.1"/>
</dbReference>
<protein>
    <submittedName>
        <fullName evidence="1">Uncharacterized protein</fullName>
    </submittedName>
</protein>
<name>A0ABS8P7W7_9PSEU</name>
<gene>
    <name evidence="1" type="ORF">LQ327_11930</name>
</gene>
<keyword evidence="2" id="KW-1185">Reference proteome</keyword>
<reference evidence="1 2" key="1">
    <citation type="submission" date="2021-11" db="EMBL/GenBank/DDBJ databases">
        <title>Draft genome sequence of Actinomycetospora sp. SF1 isolated from the rhizosphere soil.</title>
        <authorList>
            <person name="Duangmal K."/>
            <person name="Chantavorakit T."/>
        </authorList>
    </citation>
    <scope>NUCLEOTIDE SEQUENCE [LARGE SCALE GENOMIC DNA]</scope>
    <source>
        <strain evidence="1 2">TBRC 5722</strain>
    </source>
</reference>
<dbReference type="Proteomes" id="UP001199469">
    <property type="component" value="Unassembled WGS sequence"/>
</dbReference>
<proteinExistence type="predicted"/>